<evidence type="ECO:0000259" key="2">
    <source>
        <dbReference type="PROSITE" id="PS50172"/>
    </source>
</evidence>
<feature type="compositionally biased region" description="Polar residues" evidence="1">
    <location>
        <begin position="342"/>
        <end position="352"/>
    </location>
</feature>
<sequence length="901" mass="98428">MDDGETQESLTMSLSNAEDAPPSLPKMHSLVQSGTENYWEIESSGENWLRFIKASSNPPFESQASDESEQESNKSKVFATIASTEPRTQASIDSAAKEMIIQLEVCSVTDIGYLLAVKAMEDSHGKLYAVRKEDYTTRSRKLLTHRKLHLMRPGDKICYVQSGDELLMEYKCETVIETSPSQNLGRESLSYLVNTQETEVPITQRDVRKSHDGVFFTQDPDPDDPYSQPTQEAVVPPKTDISSHQAIENVEAIDDANMSQASSGDTTIDPDEVQEDKISPKGAQSLKRARESPMSVDTEDDNGESGPKSMHKEPPRSAKSLKPSAQSLNDQDTPARDEMKESSGSQTVQSVKKTPIGDEVEDISDLIVCDHNGSLKAAPTLEQPPELMNDREPPTKDDFAKRACAQPQRENANKFILSDEIEESSDILVSELVKNDTSKVVDHVKHSPAVMKDRETEPSGSQTVRDKAKETPKNDNLSNAVKDPVTPGGEVEESPGLFAPTQPADLFSEKLLNPSARSLNDHETPARKETKESPRSQTVQSVKKTPIGNAVEDISDLLAFQLLHNHNGSPKAAPTPGQAPDLMNDRETPSKVDFAESPGAKPQLEKAKKPSFGGETKESELLVSELVKGEALNALNLVKTGVMEGGETETSGFKPVKREKAKETPVNDHSPNARINRETPGGEVEESPGLFAPTQPADLYSAATNGELGHPSSPDITQIKKHSAQSSTPKRASVVSEKMTPLKSRSEPVRMTRSRTGSAVKQPRSGGKNGKGPQILVTGYEVDSIMEELVSKIGGTIIHDLSEAKTATHVVAKDLKRTIKLMIGLCCTDKIVSLDWLRASAESETPLPCNSYLVIDRKLSNKITKNLQKGKVLEQRRFYFCDSITKPPPNECRLLVEAAGG</sequence>
<dbReference type="SMART" id="SM00292">
    <property type="entry name" value="BRCT"/>
    <property type="match status" value="1"/>
</dbReference>
<dbReference type="Proteomes" id="UP000198406">
    <property type="component" value="Unassembled WGS sequence"/>
</dbReference>
<feature type="compositionally biased region" description="Basic and acidic residues" evidence="1">
    <location>
        <begin position="435"/>
        <end position="457"/>
    </location>
</feature>
<feature type="compositionally biased region" description="Basic and acidic residues" evidence="1">
    <location>
        <begin position="388"/>
        <end position="398"/>
    </location>
</feature>
<dbReference type="OrthoDB" id="49600at2759"/>
<keyword evidence="4" id="KW-1185">Reference proteome</keyword>
<dbReference type="InterPro" id="IPR001357">
    <property type="entry name" value="BRCT_dom"/>
</dbReference>
<feature type="compositionally biased region" description="Basic and acidic residues" evidence="1">
    <location>
        <begin position="519"/>
        <end position="534"/>
    </location>
</feature>
<dbReference type="InterPro" id="IPR036420">
    <property type="entry name" value="BRCT_dom_sf"/>
</dbReference>
<feature type="region of interest" description="Disordered" evidence="1">
    <location>
        <begin position="376"/>
        <end position="398"/>
    </location>
</feature>
<reference evidence="3 4" key="1">
    <citation type="journal article" date="2015" name="Plant Cell">
        <title>Oil accumulation by the oleaginous diatom Fistulifera solaris as revealed by the genome and transcriptome.</title>
        <authorList>
            <person name="Tanaka T."/>
            <person name="Maeda Y."/>
            <person name="Veluchamy A."/>
            <person name="Tanaka M."/>
            <person name="Abida H."/>
            <person name="Marechal E."/>
            <person name="Bowler C."/>
            <person name="Muto M."/>
            <person name="Sunaga Y."/>
            <person name="Tanaka M."/>
            <person name="Yoshino T."/>
            <person name="Taniguchi T."/>
            <person name="Fukuda Y."/>
            <person name="Nemoto M."/>
            <person name="Matsumoto M."/>
            <person name="Wong P.S."/>
            <person name="Aburatani S."/>
            <person name="Fujibuchi W."/>
        </authorList>
    </citation>
    <scope>NUCLEOTIDE SEQUENCE [LARGE SCALE GENOMIC DNA]</scope>
    <source>
        <strain evidence="3 4">JPCC DA0580</strain>
    </source>
</reference>
<feature type="region of interest" description="Disordered" evidence="1">
    <location>
        <begin position="1"/>
        <end position="29"/>
    </location>
</feature>
<dbReference type="EMBL" id="BDSP01000080">
    <property type="protein sequence ID" value="GAX14484.1"/>
    <property type="molecule type" value="Genomic_DNA"/>
</dbReference>
<feature type="compositionally biased region" description="Polar residues" evidence="1">
    <location>
        <begin position="257"/>
        <end position="266"/>
    </location>
</feature>
<accession>A0A1Z5JKH7</accession>
<dbReference type="CDD" id="cd17744">
    <property type="entry name" value="BRCT_MDC1_rpt1"/>
    <property type="match status" value="1"/>
</dbReference>
<dbReference type="InParanoid" id="A0A1Z5JKH7"/>
<feature type="compositionally biased region" description="Polar residues" evidence="1">
    <location>
        <begin position="323"/>
        <end position="332"/>
    </location>
</feature>
<feature type="region of interest" description="Disordered" evidence="1">
    <location>
        <begin position="565"/>
        <end position="617"/>
    </location>
</feature>
<protein>
    <recommendedName>
        <fullName evidence="2">BRCT domain-containing protein</fullName>
    </recommendedName>
</protein>
<evidence type="ECO:0000256" key="1">
    <source>
        <dbReference type="SAM" id="MobiDB-lite"/>
    </source>
</evidence>
<dbReference type="AlphaFoldDB" id="A0A1Z5JKH7"/>
<proteinExistence type="predicted"/>
<evidence type="ECO:0000313" key="4">
    <source>
        <dbReference type="Proteomes" id="UP000198406"/>
    </source>
</evidence>
<feature type="region of interest" description="Disordered" evidence="1">
    <location>
        <begin position="254"/>
        <end position="358"/>
    </location>
</feature>
<feature type="compositionally biased region" description="Basic and acidic residues" evidence="1">
    <location>
        <begin position="464"/>
        <end position="473"/>
    </location>
</feature>
<organism evidence="3 4">
    <name type="scientific">Fistulifera solaris</name>
    <name type="common">Oleaginous diatom</name>
    <dbReference type="NCBI Taxonomy" id="1519565"/>
    <lineage>
        <taxon>Eukaryota</taxon>
        <taxon>Sar</taxon>
        <taxon>Stramenopiles</taxon>
        <taxon>Ochrophyta</taxon>
        <taxon>Bacillariophyta</taxon>
        <taxon>Bacillariophyceae</taxon>
        <taxon>Bacillariophycidae</taxon>
        <taxon>Naviculales</taxon>
        <taxon>Naviculaceae</taxon>
        <taxon>Fistulifera</taxon>
    </lineage>
</organism>
<dbReference type="Gene3D" id="3.40.50.10190">
    <property type="entry name" value="BRCT domain"/>
    <property type="match status" value="1"/>
</dbReference>
<dbReference type="PROSITE" id="PS50172">
    <property type="entry name" value="BRCT"/>
    <property type="match status" value="1"/>
</dbReference>
<name>A0A1Z5JKH7_FISSO</name>
<feature type="region of interest" description="Disordered" evidence="1">
    <location>
        <begin position="435"/>
        <end position="547"/>
    </location>
</feature>
<feature type="compositionally biased region" description="Polar residues" evidence="1">
    <location>
        <begin position="7"/>
        <end position="16"/>
    </location>
</feature>
<feature type="region of interest" description="Disordered" evidence="1">
    <location>
        <begin position="202"/>
        <end position="241"/>
    </location>
</feature>
<feature type="compositionally biased region" description="Basic and acidic residues" evidence="1">
    <location>
        <begin position="583"/>
        <end position="594"/>
    </location>
</feature>
<evidence type="ECO:0000313" key="3">
    <source>
        <dbReference type="EMBL" id="GAX14484.1"/>
    </source>
</evidence>
<feature type="domain" description="BRCT" evidence="2">
    <location>
        <begin position="786"/>
        <end position="854"/>
    </location>
</feature>
<feature type="compositionally biased region" description="Basic and acidic residues" evidence="1">
    <location>
        <begin position="656"/>
        <end position="666"/>
    </location>
</feature>
<feature type="region of interest" description="Disordered" evidence="1">
    <location>
        <begin position="645"/>
        <end position="773"/>
    </location>
</feature>
<comment type="caution">
    <text evidence="3">The sequence shown here is derived from an EMBL/GenBank/DDBJ whole genome shotgun (WGS) entry which is preliminary data.</text>
</comment>
<dbReference type="SUPFAM" id="SSF52113">
    <property type="entry name" value="BRCT domain"/>
    <property type="match status" value="1"/>
</dbReference>
<gene>
    <name evidence="3" type="ORF">FisN_11Hh055</name>
</gene>